<dbReference type="Proteomes" id="UP000334340">
    <property type="component" value="Unassembled WGS sequence"/>
</dbReference>
<dbReference type="SUPFAM" id="SSF46785">
    <property type="entry name" value="Winged helix' DNA-binding domain"/>
    <property type="match status" value="1"/>
</dbReference>
<dbReference type="EMBL" id="CABIKM010000026">
    <property type="protein sequence ID" value="VUZ85380.1"/>
    <property type="molecule type" value="Genomic_DNA"/>
</dbReference>
<evidence type="ECO:0000313" key="1">
    <source>
        <dbReference type="EMBL" id="VUZ85380.1"/>
    </source>
</evidence>
<reference evidence="1 2" key="1">
    <citation type="submission" date="2019-07" db="EMBL/GenBank/DDBJ databases">
        <authorList>
            <person name="Cremers G."/>
        </authorList>
    </citation>
    <scope>NUCLEOTIDE SEQUENCE [LARGE SCALE GENOMIC DNA]</scope>
</reference>
<dbReference type="InterPro" id="IPR036388">
    <property type="entry name" value="WH-like_DNA-bd_sf"/>
</dbReference>
<dbReference type="AlphaFoldDB" id="A0A564ZJ50"/>
<evidence type="ECO:0008006" key="3">
    <source>
        <dbReference type="Google" id="ProtNLM"/>
    </source>
</evidence>
<protein>
    <recommendedName>
        <fullName evidence="3">ArsR family transcriptional regulator</fullName>
    </recommendedName>
</protein>
<dbReference type="Gene3D" id="1.10.10.10">
    <property type="entry name" value="Winged helix-like DNA-binding domain superfamily/Winged helix DNA-binding domain"/>
    <property type="match status" value="1"/>
</dbReference>
<proteinExistence type="predicted"/>
<accession>A0A564ZJ50</accession>
<sequence length="133" mass="14967">MSTVSSVHTIGTALFGKTQRALLRLFFVRPEQSFYLRQIVRTAEIGQGAAQRELARWVEAGLLVRTQRGNQVYYHANTASPVFAELKGLAVKTAGLAKIGTDKLPHDFWHLPRPKDPKNRALEALLKERTESR</sequence>
<keyword evidence="2" id="KW-1185">Reference proteome</keyword>
<organism evidence="1 2">
    <name type="scientific">Candidatus Methylomirabilis lanthanidiphila</name>
    <dbReference type="NCBI Taxonomy" id="2211376"/>
    <lineage>
        <taxon>Bacteria</taxon>
        <taxon>Candidatus Methylomirabilota</taxon>
        <taxon>Candidatus Methylomirabilia</taxon>
        <taxon>Candidatus Methylomirabilales</taxon>
        <taxon>Candidatus Methylomirabilaceae</taxon>
        <taxon>Candidatus Methylomirabilis</taxon>
    </lineage>
</organism>
<evidence type="ECO:0000313" key="2">
    <source>
        <dbReference type="Proteomes" id="UP000334340"/>
    </source>
</evidence>
<name>A0A564ZJ50_9BACT</name>
<gene>
    <name evidence="1" type="ORF">MELA_01764</name>
</gene>
<dbReference type="InterPro" id="IPR036390">
    <property type="entry name" value="WH_DNA-bd_sf"/>
</dbReference>